<evidence type="ECO:0000313" key="3">
    <source>
        <dbReference type="Proteomes" id="UP000004200"/>
    </source>
</evidence>
<dbReference type="STRING" id="765913.ThidrDRAFT_1788"/>
<dbReference type="CDD" id="cd16934">
    <property type="entry name" value="HATPase_RsbT-like"/>
    <property type="match status" value="1"/>
</dbReference>
<keyword evidence="2" id="KW-0723">Serine/threonine-protein kinase</keyword>
<keyword evidence="2" id="KW-0808">Transferase</keyword>
<reference evidence="2 3" key="1">
    <citation type="submission" date="2011-06" db="EMBL/GenBank/DDBJ databases">
        <title>The draft genome of Thiorhodococcus drewsii AZ1.</title>
        <authorList>
            <consortium name="US DOE Joint Genome Institute (JGI-PGF)"/>
            <person name="Lucas S."/>
            <person name="Han J."/>
            <person name="Lapidus A."/>
            <person name="Cheng J.-F."/>
            <person name="Goodwin L."/>
            <person name="Pitluck S."/>
            <person name="Peters L."/>
            <person name="Land M.L."/>
            <person name="Hauser L."/>
            <person name="Vogl K."/>
            <person name="Liu Z."/>
            <person name="Imhoff J."/>
            <person name="Thiel V."/>
            <person name="Frigaard N.-U."/>
            <person name="Bryant D.A."/>
            <person name="Woyke T.J."/>
        </authorList>
    </citation>
    <scope>NUCLEOTIDE SEQUENCE [LARGE SCALE GENOMIC DNA]</scope>
    <source>
        <strain evidence="2 3">AZ1</strain>
    </source>
</reference>
<evidence type="ECO:0000313" key="2">
    <source>
        <dbReference type="EMBL" id="EGV31903.1"/>
    </source>
</evidence>
<sequence>MRPIRSSDDAMMCHRHVTSDRLCEHPTDAIALSFPAAMHVWLETESDIMFACREVRSLAERLNFNRSSTYQLATAASELASNLVIHAGGGWLSATPMTKQCLTPPQGIELLSKDDGPGIVDLILALTEGYSTTGSLGCGLPGVKRLMDTFAIDSEPGRGTWVRAVKWH</sequence>
<dbReference type="GO" id="GO:0004674">
    <property type="term" value="F:protein serine/threonine kinase activity"/>
    <property type="evidence" value="ECO:0007669"/>
    <property type="project" value="UniProtKB-KW"/>
</dbReference>
<comment type="caution">
    <text evidence="2">The sequence shown here is derived from an EMBL/GenBank/DDBJ whole genome shotgun (WGS) entry which is preliminary data.</text>
</comment>
<keyword evidence="3" id="KW-1185">Reference proteome</keyword>
<dbReference type="SUPFAM" id="SSF55874">
    <property type="entry name" value="ATPase domain of HSP90 chaperone/DNA topoisomerase II/histidine kinase"/>
    <property type="match status" value="1"/>
</dbReference>
<keyword evidence="2" id="KW-0418">Kinase</keyword>
<name>G2E0H5_9GAMM</name>
<dbReference type="Proteomes" id="UP000004200">
    <property type="component" value="Unassembled WGS sequence"/>
</dbReference>
<dbReference type="InterPro" id="IPR036890">
    <property type="entry name" value="HATPase_C_sf"/>
</dbReference>
<feature type="domain" description="Histidine kinase/HSP90-like ATPase" evidence="1">
    <location>
        <begin position="51"/>
        <end position="166"/>
    </location>
</feature>
<accession>G2E0H5</accession>
<dbReference type="Gene3D" id="3.30.565.10">
    <property type="entry name" value="Histidine kinase-like ATPase, C-terminal domain"/>
    <property type="match status" value="1"/>
</dbReference>
<dbReference type="PATRIC" id="fig|765913.3.peg.1812"/>
<evidence type="ECO:0000259" key="1">
    <source>
        <dbReference type="Pfam" id="PF13581"/>
    </source>
</evidence>
<dbReference type="InterPro" id="IPR003594">
    <property type="entry name" value="HATPase_dom"/>
</dbReference>
<proteinExistence type="predicted"/>
<dbReference type="eggNOG" id="COG2172">
    <property type="taxonomic scope" value="Bacteria"/>
</dbReference>
<dbReference type="EMBL" id="AFWT01000010">
    <property type="protein sequence ID" value="EGV31903.1"/>
    <property type="molecule type" value="Genomic_DNA"/>
</dbReference>
<dbReference type="Pfam" id="PF13581">
    <property type="entry name" value="HATPase_c_2"/>
    <property type="match status" value="1"/>
</dbReference>
<gene>
    <name evidence="2" type="ORF">ThidrDRAFT_1788</name>
</gene>
<dbReference type="AlphaFoldDB" id="G2E0H5"/>
<protein>
    <submittedName>
        <fullName evidence="2">Putative anti-sigma regulatory factor, serine/threonine protein kinase</fullName>
    </submittedName>
</protein>
<organism evidence="2 3">
    <name type="scientific">Thiorhodococcus drewsii AZ1</name>
    <dbReference type="NCBI Taxonomy" id="765913"/>
    <lineage>
        <taxon>Bacteria</taxon>
        <taxon>Pseudomonadati</taxon>
        <taxon>Pseudomonadota</taxon>
        <taxon>Gammaproteobacteria</taxon>
        <taxon>Chromatiales</taxon>
        <taxon>Chromatiaceae</taxon>
        <taxon>Thiorhodococcus</taxon>
    </lineage>
</organism>